<dbReference type="PROSITE" id="PS50883">
    <property type="entry name" value="EAL"/>
    <property type="match status" value="1"/>
</dbReference>
<organism evidence="4 5">
    <name type="scientific">Kordiimonas lipolytica</name>
    <dbReference type="NCBI Taxonomy" id="1662421"/>
    <lineage>
        <taxon>Bacteria</taxon>
        <taxon>Pseudomonadati</taxon>
        <taxon>Pseudomonadota</taxon>
        <taxon>Alphaproteobacteria</taxon>
        <taxon>Kordiimonadales</taxon>
        <taxon>Kordiimonadaceae</taxon>
        <taxon>Kordiimonas</taxon>
    </lineage>
</organism>
<dbReference type="InterPro" id="IPR050706">
    <property type="entry name" value="Cyclic-di-GMP_PDE-like"/>
</dbReference>
<reference evidence="5" key="1">
    <citation type="journal article" date="2019" name="Int. J. Syst. Evol. Microbiol.">
        <title>The Global Catalogue of Microorganisms (GCM) 10K type strain sequencing project: providing services to taxonomists for standard genome sequencing and annotation.</title>
        <authorList>
            <consortium name="The Broad Institute Genomics Platform"/>
            <consortium name="The Broad Institute Genome Sequencing Center for Infectious Disease"/>
            <person name="Wu L."/>
            <person name="Ma J."/>
        </authorList>
    </citation>
    <scope>NUCLEOTIDE SEQUENCE [LARGE SCALE GENOMIC DNA]</scope>
    <source>
        <strain evidence="5">CGMCC 1.15304</strain>
    </source>
</reference>
<dbReference type="CDD" id="cd01948">
    <property type="entry name" value="EAL"/>
    <property type="match status" value="1"/>
</dbReference>
<feature type="compositionally biased region" description="Basic and acidic residues" evidence="1">
    <location>
        <begin position="155"/>
        <end position="168"/>
    </location>
</feature>
<evidence type="ECO:0000256" key="2">
    <source>
        <dbReference type="SAM" id="Phobius"/>
    </source>
</evidence>
<keyword evidence="2" id="KW-1133">Transmembrane helix</keyword>
<evidence type="ECO:0000259" key="3">
    <source>
        <dbReference type="PROSITE" id="PS50883"/>
    </source>
</evidence>
<feature type="region of interest" description="Disordered" evidence="1">
    <location>
        <begin position="208"/>
        <end position="249"/>
    </location>
</feature>
<dbReference type="PANTHER" id="PTHR33121">
    <property type="entry name" value="CYCLIC DI-GMP PHOSPHODIESTERASE PDEF"/>
    <property type="match status" value="1"/>
</dbReference>
<dbReference type="InterPro" id="IPR001633">
    <property type="entry name" value="EAL_dom"/>
</dbReference>
<accession>A0ABV8UCL7</accession>
<dbReference type="SUPFAM" id="SSF141868">
    <property type="entry name" value="EAL domain-like"/>
    <property type="match status" value="1"/>
</dbReference>
<dbReference type="EMBL" id="JBHSCR010000014">
    <property type="protein sequence ID" value="MFC4348939.1"/>
    <property type="molecule type" value="Genomic_DNA"/>
</dbReference>
<feature type="region of interest" description="Disordered" evidence="1">
    <location>
        <begin position="155"/>
        <end position="187"/>
    </location>
</feature>
<keyword evidence="2" id="KW-0472">Membrane</keyword>
<comment type="caution">
    <text evidence="4">The sequence shown here is derived from an EMBL/GenBank/DDBJ whole genome shotgun (WGS) entry which is preliminary data.</text>
</comment>
<proteinExistence type="predicted"/>
<dbReference type="SMART" id="SM00052">
    <property type="entry name" value="EAL"/>
    <property type="match status" value="1"/>
</dbReference>
<dbReference type="Pfam" id="PF00563">
    <property type="entry name" value="EAL"/>
    <property type="match status" value="1"/>
</dbReference>
<protein>
    <submittedName>
        <fullName evidence="4">EAL domain-containing protein</fullName>
    </submittedName>
</protein>
<dbReference type="RefSeq" id="WP_068143626.1">
    <property type="nucleotide sequence ID" value="NZ_JBHSCR010000014.1"/>
</dbReference>
<keyword evidence="5" id="KW-1185">Reference proteome</keyword>
<feature type="domain" description="EAL" evidence="3">
    <location>
        <begin position="258"/>
        <end position="504"/>
    </location>
</feature>
<feature type="transmembrane region" description="Helical" evidence="2">
    <location>
        <begin position="7"/>
        <end position="28"/>
    </location>
</feature>
<evidence type="ECO:0000313" key="4">
    <source>
        <dbReference type="EMBL" id="MFC4348939.1"/>
    </source>
</evidence>
<dbReference type="Proteomes" id="UP001595776">
    <property type="component" value="Unassembled WGS sequence"/>
</dbReference>
<feature type="compositionally biased region" description="Acidic residues" evidence="1">
    <location>
        <begin position="208"/>
        <end position="227"/>
    </location>
</feature>
<name>A0ABV8UCL7_9PROT</name>
<keyword evidence="2" id="KW-0812">Transmembrane</keyword>
<evidence type="ECO:0000313" key="5">
    <source>
        <dbReference type="Proteomes" id="UP001595776"/>
    </source>
</evidence>
<dbReference type="PANTHER" id="PTHR33121:SF79">
    <property type="entry name" value="CYCLIC DI-GMP PHOSPHODIESTERASE PDED-RELATED"/>
    <property type="match status" value="1"/>
</dbReference>
<gene>
    <name evidence="4" type="ORF">ACFO5Q_13885</name>
</gene>
<evidence type="ECO:0000256" key="1">
    <source>
        <dbReference type="SAM" id="MobiDB-lite"/>
    </source>
</evidence>
<feature type="compositionally biased region" description="Acidic residues" evidence="1">
    <location>
        <begin position="174"/>
        <end position="187"/>
    </location>
</feature>
<dbReference type="InterPro" id="IPR035919">
    <property type="entry name" value="EAL_sf"/>
</dbReference>
<sequence length="504" mass="56983">MAVLTQVLLLVSYMILGLAVMIIPPRLFGMPEQLAQLLGVVVFFGAWQIQNLFTVRRIEKETSARVAVLEDVTTILRGDLERTRRKTEQGDEKSDEVVGELKVLHTLLTQLMKREVELEAKVPKATRIAQRGGKAGILEPTDEEALALSADHVPEKVVDTKAETKQGKTPESALELEPEGDVDDDGGLELDEIELTPEEAAMAVVDEGDGEEMEPLPQDEEGEDEGVEPGSDAPRPNRPTPKAPVRGKKAQIRLIKREDQLLSVIRSSLAENRVDLYLQPIVTLPARRSVHYECFSRVRDEEGRIILPRQYMRVAENKGLIGTIDNLLLFRLIQLVRRLGKRRPKVRFFINMSRYSMEDEEFFPQFIDFMSANSEFRDRLVFEISQEDYYMLPGEVKERLLALGRKGFGFSMDLVKDFNKDFTYLGENKFQFIKADLGDLMAAHPEEGDVEAIKSFLRRNGMQLIASRVESEDDVLMALESKVEYAQGYLFGEPTSAANLSSEF</sequence>
<dbReference type="Gene3D" id="3.20.20.450">
    <property type="entry name" value="EAL domain"/>
    <property type="match status" value="1"/>
</dbReference>